<dbReference type="PANTHER" id="PTHR43433:SF8">
    <property type="entry name" value="BIFUNCTIONAL LIPASE_ADENYLATE CYCLASE LIPJ"/>
    <property type="match status" value="1"/>
</dbReference>
<protein>
    <submittedName>
        <fullName evidence="5">Transcriptional regulatory protein, C terminal</fullName>
    </submittedName>
</protein>
<dbReference type="GO" id="GO:0000160">
    <property type="term" value="P:phosphorelay signal transduction system"/>
    <property type="evidence" value="ECO:0007669"/>
    <property type="project" value="InterPro"/>
</dbReference>
<gene>
    <name evidence="5" type="ORF">SAMN05216553_11963</name>
</gene>
<dbReference type="AlphaFoldDB" id="A0A1G8BGS5"/>
<evidence type="ECO:0000256" key="1">
    <source>
        <dbReference type="ARBA" id="ARBA00023125"/>
    </source>
</evidence>
<dbReference type="SUPFAM" id="SSF46894">
    <property type="entry name" value="C-terminal effector domain of the bipartite response regulators"/>
    <property type="match status" value="1"/>
</dbReference>
<dbReference type="Gene3D" id="3.40.50.1820">
    <property type="entry name" value="alpha/beta hydrolase"/>
    <property type="match status" value="1"/>
</dbReference>
<proteinExistence type="predicted"/>
<dbReference type="InterPro" id="IPR000073">
    <property type="entry name" value="AB_hydrolase_1"/>
</dbReference>
<feature type="DNA-binding region" description="OmpR/PhoB-type" evidence="2">
    <location>
        <begin position="16"/>
        <end position="114"/>
    </location>
</feature>
<name>A0A1G8BGS5_9PSEU</name>
<evidence type="ECO:0000259" key="4">
    <source>
        <dbReference type="PROSITE" id="PS51755"/>
    </source>
</evidence>
<dbReference type="PRINTS" id="PR00111">
    <property type="entry name" value="ABHYDROLASE"/>
</dbReference>
<dbReference type="STRING" id="200378.SAMN05216553_11963"/>
<dbReference type="SUPFAM" id="SSF53474">
    <property type="entry name" value="alpha/beta-Hydrolases"/>
    <property type="match status" value="1"/>
</dbReference>
<feature type="domain" description="OmpR/PhoB-type" evidence="4">
    <location>
        <begin position="16"/>
        <end position="114"/>
    </location>
</feature>
<dbReference type="EMBL" id="FNCC01000019">
    <property type="protein sequence ID" value="SDH32442.1"/>
    <property type="molecule type" value="Genomic_DNA"/>
</dbReference>
<dbReference type="GO" id="GO:0003677">
    <property type="term" value="F:DNA binding"/>
    <property type="evidence" value="ECO:0007669"/>
    <property type="project" value="UniProtKB-UniRule"/>
</dbReference>
<evidence type="ECO:0000313" key="6">
    <source>
        <dbReference type="Proteomes" id="UP000199623"/>
    </source>
</evidence>
<dbReference type="InterPro" id="IPR050471">
    <property type="entry name" value="AB_hydrolase"/>
</dbReference>
<dbReference type="PROSITE" id="PS51755">
    <property type="entry name" value="OMPR_PHOB"/>
    <property type="match status" value="1"/>
</dbReference>
<dbReference type="GO" id="GO:0006355">
    <property type="term" value="P:regulation of DNA-templated transcription"/>
    <property type="evidence" value="ECO:0007669"/>
    <property type="project" value="InterPro"/>
</dbReference>
<dbReference type="Pfam" id="PF00486">
    <property type="entry name" value="Trans_reg_C"/>
    <property type="match status" value="1"/>
</dbReference>
<dbReference type="GO" id="GO:0003824">
    <property type="term" value="F:catalytic activity"/>
    <property type="evidence" value="ECO:0007669"/>
    <property type="project" value="UniProtKB-ARBA"/>
</dbReference>
<feature type="region of interest" description="Disordered" evidence="3">
    <location>
        <begin position="424"/>
        <end position="462"/>
    </location>
</feature>
<organism evidence="5 6">
    <name type="scientific">Lentzea fradiae</name>
    <dbReference type="NCBI Taxonomy" id="200378"/>
    <lineage>
        <taxon>Bacteria</taxon>
        <taxon>Bacillati</taxon>
        <taxon>Actinomycetota</taxon>
        <taxon>Actinomycetes</taxon>
        <taxon>Pseudonocardiales</taxon>
        <taxon>Pseudonocardiaceae</taxon>
        <taxon>Lentzea</taxon>
    </lineage>
</organism>
<dbReference type="SMART" id="SM00862">
    <property type="entry name" value="Trans_reg_C"/>
    <property type="match status" value="1"/>
</dbReference>
<dbReference type="InterPro" id="IPR001867">
    <property type="entry name" value="OmpR/PhoB-type_DNA-bd"/>
</dbReference>
<dbReference type="Gene3D" id="1.10.10.10">
    <property type="entry name" value="Winged helix-like DNA-binding domain superfamily/Winged helix DNA-binding domain"/>
    <property type="match status" value="1"/>
</dbReference>
<dbReference type="InterPro" id="IPR016032">
    <property type="entry name" value="Sig_transdc_resp-reg_C-effctor"/>
</dbReference>
<feature type="compositionally biased region" description="Polar residues" evidence="3">
    <location>
        <begin position="425"/>
        <end position="434"/>
    </location>
</feature>
<keyword evidence="1 2" id="KW-0238">DNA-binding</keyword>
<keyword evidence="6" id="KW-1185">Reference proteome</keyword>
<accession>A0A1G8BGS5</accession>
<evidence type="ECO:0000256" key="2">
    <source>
        <dbReference type="PROSITE-ProRule" id="PRU01091"/>
    </source>
</evidence>
<sequence>MPCAERVWWVSGEKEPVRYEFEDYSLDPARLELRRGGERLHVEPQVFQVLLHLVRHRDRVVPRTELLDSVWGDRFVSDSALASRVKAARRAVGDNGTSQRVIRTMFGRGYQLVAPVREVRDAVSVPQSEPVMWPQQGIRFCTSRDGVRLAHALTGSGPVLVQAARGMTSLDEGAPGHWLPRLSERHTLVRYDARGCGLSDREVGRFSLDDWVDDLLAVVDALGLERFPLLGVSEGAAVAVAFAGRHPERVGGLVLHGAFARGRMARATTQREKELAAFDLDLARMGWEHDEPGLRQVFTARMLPRASREEWERFDEARRLAVEPETAVHIVNLFAHVDIRAEAAAVRCPVLVVHARDDRAVPLAAGLELANLLRGSTFVAMPGDSHLLADDDPAWPVFSGELDAFLGVAGRQANFDRGGAVAGSATRSMTSRPLSAQARATGHDSSAARASAVQSMPEPSGR</sequence>
<dbReference type="Proteomes" id="UP000199623">
    <property type="component" value="Unassembled WGS sequence"/>
</dbReference>
<dbReference type="CDD" id="cd00383">
    <property type="entry name" value="trans_reg_C"/>
    <property type="match status" value="1"/>
</dbReference>
<dbReference type="InterPro" id="IPR036388">
    <property type="entry name" value="WH-like_DNA-bd_sf"/>
</dbReference>
<evidence type="ECO:0000313" key="5">
    <source>
        <dbReference type="EMBL" id="SDH32442.1"/>
    </source>
</evidence>
<reference evidence="6" key="1">
    <citation type="submission" date="2016-10" db="EMBL/GenBank/DDBJ databases">
        <authorList>
            <person name="Varghese N."/>
            <person name="Submissions S."/>
        </authorList>
    </citation>
    <scope>NUCLEOTIDE SEQUENCE [LARGE SCALE GENOMIC DNA]</scope>
    <source>
        <strain evidence="6">CGMCC 4.3506</strain>
    </source>
</reference>
<dbReference type="InterPro" id="IPR029058">
    <property type="entry name" value="AB_hydrolase_fold"/>
</dbReference>
<dbReference type="PANTHER" id="PTHR43433">
    <property type="entry name" value="HYDROLASE, ALPHA/BETA FOLD FAMILY PROTEIN"/>
    <property type="match status" value="1"/>
</dbReference>
<dbReference type="Pfam" id="PF00561">
    <property type="entry name" value="Abhydrolase_1"/>
    <property type="match status" value="1"/>
</dbReference>
<evidence type="ECO:0000256" key="3">
    <source>
        <dbReference type="SAM" id="MobiDB-lite"/>
    </source>
</evidence>